<dbReference type="PANTHER" id="PTHR46124:SF2">
    <property type="entry name" value="D-AMINOACYL-TRNA DEACYLASE"/>
    <property type="match status" value="1"/>
</dbReference>
<feature type="binding site" evidence="3">
    <location>
        <position position="204"/>
    </location>
    <ligand>
        <name>a divalent metal cation</name>
        <dbReference type="ChEBI" id="CHEBI:60240"/>
        <label>1</label>
    </ligand>
</feature>
<dbReference type="OrthoDB" id="9810005at2"/>
<evidence type="ECO:0000256" key="3">
    <source>
        <dbReference type="PIRSR" id="PIRSR005902-1"/>
    </source>
</evidence>
<dbReference type="GO" id="GO:0016788">
    <property type="term" value="F:hydrolase activity, acting on ester bonds"/>
    <property type="evidence" value="ECO:0007669"/>
    <property type="project" value="InterPro"/>
</dbReference>
<dbReference type="PANTHER" id="PTHR46124">
    <property type="entry name" value="D-AMINOACYL-TRNA DEACYLASE"/>
    <property type="match status" value="1"/>
</dbReference>
<dbReference type="Pfam" id="PF01026">
    <property type="entry name" value="TatD_DNase"/>
    <property type="match status" value="1"/>
</dbReference>
<evidence type="ECO:0000256" key="1">
    <source>
        <dbReference type="ARBA" id="ARBA00022723"/>
    </source>
</evidence>
<dbReference type="PIRSF" id="PIRSF005902">
    <property type="entry name" value="DNase_TatD"/>
    <property type="match status" value="1"/>
</dbReference>
<dbReference type="GeneID" id="87755247"/>
<sequence>MRTYYDIGLNLFVRSFHDPEKIIADAEAAGVCCILTGAQPDDNEKVDTFVRTHDVYGTAGIHPHVAQHATPADVLRIREIVSSNPRIVAVGECGLDYDRMYSPREKQLSVFRSLIQAAEDLNKPLFLHEREAEKDFISCFSGHEDICHRSVVHCFTGNRQMAEKLISMGFYIGITGWICDERRADDLRGAVTAIPLDRIMIETDAPYLTPRGFNLPRTNVPQNITYVAETLASYMGVPTEELVKHARENTERFFGIGK</sequence>
<protein>
    <submittedName>
        <fullName evidence="4">TatD DNase family protein</fullName>
    </submittedName>
</protein>
<dbReference type="EMBL" id="FMXA01000003">
    <property type="protein sequence ID" value="SDA38016.1"/>
    <property type="molecule type" value="Genomic_DNA"/>
</dbReference>
<dbReference type="InterPro" id="IPR001130">
    <property type="entry name" value="TatD-like"/>
</dbReference>
<dbReference type="PROSITE" id="PS01091">
    <property type="entry name" value="TATD_3"/>
    <property type="match status" value="1"/>
</dbReference>
<feature type="binding site" evidence="3">
    <location>
        <position position="92"/>
    </location>
    <ligand>
        <name>a divalent metal cation</name>
        <dbReference type="ChEBI" id="CHEBI:60240"/>
        <label>1</label>
    </ligand>
</feature>
<keyword evidence="1 3" id="KW-0479">Metal-binding</keyword>
<organism evidence="4 5">
    <name type="scientific">Allisonella histaminiformans</name>
    <dbReference type="NCBI Taxonomy" id="209880"/>
    <lineage>
        <taxon>Bacteria</taxon>
        <taxon>Bacillati</taxon>
        <taxon>Bacillota</taxon>
        <taxon>Negativicutes</taxon>
        <taxon>Veillonellales</taxon>
        <taxon>Veillonellaceae</taxon>
        <taxon>Allisonella</taxon>
    </lineage>
</organism>
<evidence type="ECO:0000313" key="4">
    <source>
        <dbReference type="EMBL" id="SDA38016.1"/>
    </source>
</evidence>
<name>A0A1G5UY18_9FIRM</name>
<gene>
    <name evidence="4" type="ORF">SAMN02910343_00197</name>
</gene>
<evidence type="ECO:0000256" key="2">
    <source>
        <dbReference type="ARBA" id="ARBA00022801"/>
    </source>
</evidence>
<keyword evidence="5" id="KW-1185">Reference proteome</keyword>
<keyword evidence="2" id="KW-0378">Hydrolase</keyword>
<dbReference type="SUPFAM" id="SSF51556">
    <property type="entry name" value="Metallo-dependent hydrolases"/>
    <property type="match status" value="1"/>
</dbReference>
<feature type="binding site" evidence="3">
    <location>
        <position position="128"/>
    </location>
    <ligand>
        <name>a divalent metal cation</name>
        <dbReference type="ChEBI" id="CHEBI:60240"/>
        <label>2</label>
    </ligand>
</feature>
<proteinExistence type="predicted"/>
<dbReference type="InterPro" id="IPR032466">
    <property type="entry name" value="Metal_Hydrolase"/>
</dbReference>
<feature type="binding site" evidence="3">
    <location>
        <position position="153"/>
    </location>
    <ligand>
        <name>a divalent metal cation</name>
        <dbReference type="ChEBI" id="CHEBI:60240"/>
        <label>2</label>
    </ligand>
</feature>
<evidence type="ECO:0000313" key="5">
    <source>
        <dbReference type="Proteomes" id="UP000199689"/>
    </source>
</evidence>
<dbReference type="Proteomes" id="UP000199689">
    <property type="component" value="Unassembled WGS sequence"/>
</dbReference>
<dbReference type="Gene3D" id="3.20.20.140">
    <property type="entry name" value="Metal-dependent hydrolases"/>
    <property type="match status" value="1"/>
</dbReference>
<reference evidence="4 5" key="1">
    <citation type="submission" date="2016-10" db="EMBL/GenBank/DDBJ databases">
        <authorList>
            <person name="de Groot N.N."/>
        </authorList>
    </citation>
    <scope>NUCLEOTIDE SEQUENCE [LARGE SCALE GENOMIC DNA]</scope>
    <source>
        <strain evidence="4 5">DSM 15230</strain>
    </source>
</reference>
<dbReference type="CDD" id="cd01310">
    <property type="entry name" value="TatD_DNAse"/>
    <property type="match status" value="1"/>
</dbReference>
<dbReference type="STRING" id="209880.SAMN02910343_00197"/>
<dbReference type="FunFam" id="3.20.20.140:FF:000005">
    <property type="entry name" value="TatD family hydrolase"/>
    <property type="match status" value="1"/>
</dbReference>
<accession>A0A1G5UY18</accession>
<dbReference type="RefSeq" id="WP_091362883.1">
    <property type="nucleotide sequence ID" value="NZ_FMXA01000003.1"/>
</dbReference>
<dbReference type="InterPro" id="IPR018228">
    <property type="entry name" value="DNase_TatD-rel_CS"/>
</dbReference>
<dbReference type="GO" id="GO:0046872">
    <property type="term" value="F:metal ion binding"/>
    <property type="evidence" value="ECO:0007669"/>
    <property type="project" value="UniProtKB-KW"/>
</dbReference>
<dbReference type="AlphaFoldDB" id="A0A1G5UY18"/>